<dbReference type="SMART" id="SM01012">
    <property type="entry name" value="ANTAR"/>
    <property type="match status" value="1"/>
</dbReference>
<accession>A0ABY3VMJ6</accession>
<reference evidence="6" key="1">
    <citation type="submission" date="2022-08" db="EMBL/GenBank/DDBJ databases">
        <title>Whole genome sequencing of non-tuberculosis mycobacteria type-strains.</title>
        <authorList>
            <person name="Igarashi Y."/>
            <person name="Osugi A."/>
            <person name="Mitarai S."/>
        </authorList>
    </citation>
    <scope>NUCLEOTIDE SEQUENCE</scope>
    <source>
        <strain evidence="6">DSM 45127</strain>
    </source>
</reference>
<proteinExistence type="predicted"/>
<dbReference type="InterPro" id="IPR029016">
    <property type="entry name" value="GAF-like_dom_sf"/>
</dbReference>
<dbReference type="PIRSF" id="PIRSF036625">
    <property type="entry name" value="GAF_ANTAR"/>
    <property type="match status" value="1"/>
</dbReference>
<evidence type="ECO:0000259" key="5">
    <source>
        <dbReference type="PROSITE" id="PS50921"/>
    </source>
</evidence>
<evidence type="ECO:0000313" key="6">
    <source>
        <dbReference type="EMBL" id="UMB70649.1"/>
    </source>
</evidence>
<dbReference type="InterPro" id="IPR003018">
    <property type="entry name" value="GAF"/>
</dbReference>
<evidence type="ECO:0000256" key="1">
    <source>
        <dbReference type="ARBA" id="ARBA00022679"/>
    </source>
</evidence>
<dbReference type="InterPro" id="IPR012074">
    <property type="entry name" value="GAF_ANTAR"/>
</dbReference>
<name>A0ABY3VMJ6_9MYCO</name>
<keyword evidence="1" id="KW-0808">Transferase</keyword>
<dbReference type="Proteomes" id="UP001055336">
    <property type="component" value="Chromosome"/>
</dbReference>
<gene>
    <name evidence="6" type="ORF">MKK62_04870</name>
</gene>
<evidence type="ECO:0000256" key="2">
    <source>
        <dbReference type="ARBA" id="ARBA00022777"/>
    </source>
</evidence>
<dbReference type="Pfam" id="PF13185">
    <property type="entry name" value="GAF_2"/>
    <property type="match status" value="1"/>
</dbReference>
<keyword evidence="3" id="KW-0805">Transcription regulation</keyword>
<evidence type="ECO:0000256" key="3">
    <source>
        <dbReference type="ARBA" id="ARBA00023015"/>
    </source>
</evidence>
<sequence>MSSDSPASLDLEMSEFVCRLYQQERLSAKDVLAELTAGVVRFLPPAEHASVTVSARGEVATESATGAIPAALNEIQAQCGAGPCLSAATHEDVVRIDDVEHDQRWPDYSRAVTDRTPVRSVLSIALGGDSKRRYALNVYAEKPNAFDVGMTESALRYASYVSIAWTLARRDEQFHEALKSRDIIGQAKGMIMERFEVDATQAFHLLKRLSQSSNTPLARIAAEVVEAERRESRPKAD</sequence>
<dbReference type="SUPFAM" id="SSF55781">
    <property type="entry name" value="GAF domain-like"/>
    <property type="match status" value="1"/>
</dbReference>
<dbReference type="InterPro" id="IPR005561">
    <property type="entry name" value="ANTAR"/>
</dbReference>
<dbReference type="SUPFAM" id="SSF52172">
    <property type="entry name" value="CheY-like"/>
    <property type="match status" value="1"/>
</dbReference>
<feature type="domain" description="ANTAR" evidence="5">
    <location>
        <begin position="164"/>
        <end position="225"/>
    </location>
</feature>
<dbReference type="Pfam" id="PF03861">
    <property type="entry name" value="ANTAR"/>
    <property type="match status" value="1"/>
</dbReference>
<protein>
    <submittedName>
        <fullName evidence="6">GAF and ANTAR domain-containing protein</fullName>
    </submittedName>
</protein>
<dbReference type="InterPro" id="IPR036388">
    <property type="entry name" value="WH-like_DNA-bd_sf"/>
</dbReference>
<dbReference type="InterPro" id="IPR011006">
    <property type="entry name" value="CheY-like_superfamily"/>
</dbReference>
<organism evidence="6 7">
    <name type="scientific">Mycobacterium paraterrae</name>
    <dbReference type="NCBI Taxonomy" id="577492"/>
    <lineage>
        <taxon>Bacteria</taxon>
        <taxon>Bacillati</taxon>
        <taxon>Actinomycetota</taxon>
        <taxon>Actinomycetes</taxon>
        <taxon>Mycobacteriales</taxon>
        <taxon>Mycobacteriaceae</taxon>
        <taxon>Mycobacterium</taxon>
    </lineage>
</organism>
<dbReference type="Gene3D" id="1.10.10.10">
    <property type="entry name" value="Winged helix-like DNA-binding domain superfamily/Winged helix DNA-binding domain"/>
    <property type="match status" value="1"/>
</dbReference>
<keyword evidence="7" id="KW-1185">Reference proteome</keyword>
<evidence type="ECO:0000256" key="4">
    <source>
        <dbReference type="ARBA" id="ARBA00023163"/>
    </source>
</evidence>
<dbReference type="EMBL" id="CP092488">
    <property type="protein sequence ID" value="UMB70649.1"/>
    <property type="molecule type" value="Genomic_DNA"/>
</dbReference>
<dbReference type="RefSeq" id="WP_240262411.1">
    <property type="nucleotide sequence ID" value="NZ_CP092488.2"/>
</dbReference>
<keyword evidence="2" id="KW-0418">Kinase</keyword>
<dbReference type="Gene3D" id="3.30.450.40">
    <property type="match status" value="1"/>
</dbReference>
<evidence type="ECO:0000313" key="7">
    <source>
        <dbReference type="Proteomes" id="UP001055336"/>
    </source>
</evidence>
<keyword evidence="4" id="KW-0804">Transcription</keyword>
<dbReference type="PROSITE" id="PS50921">
    <property type="entry name" value="ANTAR"/>
    <property type="match status" value="1"/>
</dbReference>